<feature type="domain" description="Beta-lactamase-related" evidence="1">
    <location>
        <begin position="45"/>
        <end position="339"/>
    </location>
</feature>
<evidence type="ECO:0000313" key="2">
    <source>
        <dbReference type="EMBL" id="KEP26940.1"/>
    </source>
</evidence>
<dbReference type="InterPro" id="IPR001466">
    <property type="entry name" value="Beta-lactam-related"/>
</dbReference>
<keyword evidence="3" id="KW-1185">Reference proteome</keyword>
<accession>A0A081LCG4</accession>
<dbReference type="Proteomes" id="UP000028091">
    <property type="component" value="Unassembled WGS sequence"/>
</dbReference>
<evidence type="ECO:0000259" key="1">
    <source>
        <dbReference type="Pfam" id="PF00144"/>
    </source>
</evidence>
<dbReference type="AlphaFoldDB" id="A0A081LCG4"/>
<organism evidence="2 3">
    <name type="scientific">Bacillus zhangzhouensis</name>
    <dbReference type="NCBI Taxonomy" id="1178540"/>
    <lineage>
        <taxon>Bacteria</taxon>
        <taxon>Bacillati</taxon>
        <taxon>Bacillota</taxon>
        <taxon>Bacilli</taxon>
        <taxon>Bacillales</taxon>
        <taxon>Bacillaceae</taxon>
        <taxon>Bacillus</taxon>
    </lineage>
</organism>
<sequence length="364" mass="41866">MGSINVQREIEQLFKKKVEKDSNIHNAYLLVHSEKLDADIRLATGNDAIHPEQPYYIASVSKLFTAVLFGQLVEQGRCSYDDPISRYIQADVLENLHIYKGKDYTNEIKIKHLLNHTSGLHDFLEDKPLHGKSMIEQILENPEKEWTPIEVLNWAKEHMNSHFPPEKGFHYSDTGYHLLGLILEHITNMPYHEQLKRHIFDPLGMVHSHYIRMEPLEKNPFDIAKLSVRHTDITHYQSMSFVFAGGGIVSTTSDLFKFLKALVHHQLLKKETMDQMKSDPGKFTLGIDYGYGVMNIKTVPIFMPAKLNSWGNAGSTGSFMFYHPATEAYLIGTFNHFGYGSKGMRFMLQLIDKLQKAHKKQEHP</sequence>
<reference evidence="2 3" key="1">
    <citation type="submission" date="2012-09" db="EMBL/GenBank/DDBJ databases">
        <title>Genome Sequence of Bacillus sp. DW5-4.</title>
        <authorList>
            <person name="Lai Q."/>
            <person name="Liu Y."/>
            <person name="Shao Z."/>
        </authorList>
    </citation>
    <scope>NUCLEOTIDE SEQUENCE [LARGE SCALE GENOMIC DNA]</scope>
    <source>
        <strain evidence="2 3">DW5-4</strain>
    </source>
</reference>
<dbReference type="Gene3D" id="3.40.710.10">
    <property type="entry name" value="DD-peptidase/beta-lactamase superfamily"/>
    <property type="match status" value="1"/>
</dbReference>
<gene>
    <name evidence="2" type="ORF">BA70_17130</name>
</gene>
<dbReference type="Pfam" id="PF00144">
    <property type="entry name" value="Beta-lactamase"/>
    <property type="match status" value="1"/>
</dbReference>
<comment type="caution">
    <text evidence="2">The sequence shown here is derived from an EMBL/GenBank/DDBJ whole genome shotgun (WGS) entry which is preliminary data.</text>
</comment>
<dbReference type="PANTHER" id="PTHR46825">
    <property type="entry name" value="D-ALANYL-D-ALANINE-CARBOXYPEPTIDASE/ENDOPEPTIDASE AMPH"/>
    <property type="match status" value="1"/>
</dbReference>
<protein>
    <submittedName>
        <fullName evidence="2">Beta-lactamase</fullName>
    </submittedName>
</protein>
<evidence type="ECO:0000313" key="3">
    <source>
        <dbReference type="Proteomes" id="UP000028091"/>
    </source>
</evidence>
<dbReference type="InterPro" id="IPR012338">
    <property type="entry name" value="Beta-lactam/transpept-like"/>
</dbReference>
<dbReference type="InterPro" id="IPR050491">
    <property type="entry name" value="AmpC-like"/>
</dbReference>
<proteinExistence type="predicted"/>
<dbReference type="RefSeq" id="WP_034320245.1">
    <property type="nucleotide sequence ID" value="NZ_JOTP01000006.1"/>
</dbReference>
<name>A0A081LCG4_9BACI</name>
<dbReference type="SUPFAM" id="SSF56601">
    <property type="entry name" value="beta-lactamase/transpeptidase-like"/>
    <property type="match status" value="1"/>
</dbReference>
<dbReference type="eggNOG" id="COG1680">
    <property type="taxonomic scope" value="Bacteria"/>
</dbReference>
<dbReference type="PANTHER" id="PTHR46825:SF9">
    <property type="entry name" value="BETA-LACTAMASE-RELATED DOMAIN-CONTAINING PROTEIN"/>
    <property type="match status" value="1"/>
</dbReference>
<dbReference type="EMBL" id="JOTP01000006">
    <property type="protein sequence ID" value="KEP26940.1"/>
    <property type="molecule type" value="Genomic_DNA"/>
</dbReference>